<reference evidence="1" key="1">
    <citation type="submission" date="2022-06" db="EMBL/GenBank/DDBJ databases">
        <title>Phylogenomic reconstructions and comparative analyses of Kickxellomycotina fungi.</title>
        <authorList>
            <person name="Reynolds N.K."/>
            <person name="Stajich J.E."/>
            <person name="Barry K."/>
            <person name="Grigoriev I.V."/>
            <person name="Crous P."/>
            <person name="Smith M.E."/>
        </authorList>
    </citation>
    <scope>NUCLEOTIDE SEQUENCE</scope>
    <source>
        <strain evidence="1">RSA 2271</strain>
    </source>
</reference>
<accession>A0ACC1HHS2</accession>
<sequence length="732" mass="81636">MLPIARSALAGAALALLAIGAYAKQVLTYTHMQNVKDIQYILPNNNNSYSIIRTDYVDFSGKTPQNARNYYYFDMAKDGKATDLIHKIANPDFYNLNSIKWLDNETVVGYDGMDLYTMQYPFTGPRSKLWTNMYPVKLVGYVDDDDNTGGNLYFEAPALKDGTYTQTTLYRMINDLLSGVRQSKVTVYDTVPPPDNIIVVNGTMLSNTLFKLKVNRPDSSSANPTWTVGDKENPVSMWSYLPSDIRNAGTSVVKASAVSRDGNWIAQVTNTYKKSGVVFHNDTISVSKLGNSDNEYTTWGAINPEGSVVDAVYFSPNSKYLAWVQNPEPNAPYTNTLLYVYDLEKRNITVLGKSLDRPISNPAWSVDSDVIFATVQFGINARTYRFSLNPNEDPTHYNEKFTTSNIVPINSQSIIFTISSATFPAQIARTEIKANQSDIILNFNEWMLDDKDGVIINDARPFEFTNSNGTVIQGMLYTPHSFTESGRYPLIIIPHEYPDTPDGNRWVSGSFAPQVYASAGYVVAQVNFQGTRGYGNKFAQAIYQNWGRGPAVDIADMVNTFDEKFPYIDCTRIVGVGSYYGAYLGMYMTGLTDNFLGWVLHSGIFDLNTYYWSIHGGYRVAPYFGGGPNDSDHGADRAYRANNPALMSASFKTPVLIAHGGDNHLVDYTQSFEYFVAVQNNGVANTQYVFYSNSTYELTTQDQIDLYERQLAWITARMGANPTTDESSASSS</sequence>
<comment type="caution">
    <text evidence="1">The sequence shown here is derived from an EMBL/GenBank/DDBJ whole genome shotgun (WGS) entry which is preliminary data.</text>
</comment>
<name>A0ACC1HHS2_9FUNG</name>
<gene>
    <name evidence="1" type="primary">dpp5_3</name>
    <name evidence="1" type="ORF">EV182_000984</name>
</gene>
<organism evidence="1 2">
    <name type="scientific">Spiromyces aspiralis</name>
    <dbReference type="NCBI Taxonomy" id="68401"/>
    <lineage>
        <taxon>Eukaryota</taxon>
        <taxon>Fungi</taxon>
        <taxon>Fungi incertae sedis</taxon>
        <taxon>Zoopagomycota</taxon>
        <taxon>Kickxellomycotina</taxon>
        <taxon>Kickxellomycetes</taxon>
        <taxon>Kickxellales</taxon>
        <taxon>Kickxellaceae</taxon>
        <taxon>Spiromyces</taxon>
    </lineage>
</organism>
<dbReference type="EMBL" id="JAMZIH010005242">
    <property type="protein sequence ID" value="KAJ1675585.1"/>
    <property type="molecule type" value="Genomic_DNA"/>
</dbReference>
<protein>
    <submittedName>
        <fullName evidence="1">Dipeptidylpeptidase</fullName>
    </submittedName>
</protein>
<proteinExistence type="predicted"/>
<evidence type="ECO:0000313" key="1">
    <source>
        <dbReference type="EMBL" id="KAJ1675585.1"/>
    </source>
</evidence>
<evidence type="ECO:0000313" key="2">
    <source>
        <dbReference type="Proteomes" id="UP001145114"/>
    </source>
</evidence>
<dbReference type="Proteomes" id="UP001145114">
    <property type="component" value="Unassembled WGS sequence"/>
</dbReference>
<keyword evidence="2" id="KW-1185">Reference proteome</keyword>